<dbReference type="PANTHER" id="PTHR45761:SF1">
    <property type="entry name" value="EXTENDED SYNAPTOTAGMIN-LIKE PROTEIN 2, ISOFORM C"/>
    <property type="match status" value="1"/>
</dbReference>
<evidence type="ECO:0000313" key="3">
    <source>
        <dbReference type="Proteomes" id="UP001209570"/>
    </source>
</evidence>
<dbReference type="AlphaFoldDB" id="A0AAD5LCC3"/>
<organism evidence="2 3">
    <name type="scientific">Pythium insidiosum</name>
    <name type="common">Pythiosis disease agent</name>
    <dbReference type="NCBI Taxonomy" id="114742"/>
    <lineage>
        <taxon>Eukaryota</taxon>
        <taxon>Sar</taxon>
        <taxon>Stramenopiles</taxon>
        <taxon>Oomycota</taxon>
        <taxon>Peronosporomycetes</taxon>
        <taxon>Pythiales</taxon>
        <taxon>Pythiaceae</taxon>
        <taxon>Pythium</taxon>
    </lineage>
</organism>
<dbReference type="EMBL" id="JAKCXM010000491">
    <property type="protein sequence ID" value="KAJ0393459.1"/>
    <property type="molecule type" value="Genomic_DNA"/>
</dbReference>
<dbReference type="InterPro" id="IPR035892">
    <property type="entry name" value="C2_domain_sf"/>
</dbReference>
<dbReference type="Pfam" id="PF00168">
    <property type="entry name" value="C2"/>
    <property type="match status" value="1"/>
</dbReference>
<dbReference type="CDD" id="cd00030">
    <property type="entry name" value="C2"/>
    <property type="match status" value="1"/>
</dbReference>
<accession>A0AAD5LCC3</accession>
<dbReference type="InterPro" id="IPR000008">
    <property type="entry name" value="C2_dom"/>
</dbReference>
<comment type="caution">
    <text evidence="2">The sequence shown here is derived from an EMBL/GenBank/DDBJ whole genome shotgun (WGS) entry which is preliminary data.</text>
</comment>
<feature type="domain" description="C2" evidence="1">
    <location>
        <begin position="1"/>
        <end position="109"/>
    </location>
</feature>
<dbReference type="PRINTS" id="PR00360">
    <property type="entry name" value="C2DOMAIN"/>
</dbReference>
<dbReference type="InterPro" id="IPR051634">
    <property type="entry name" value="Extended_Synaptotagmin"/>
</dbReference>
<reference evidence="2" key="1">
    <citation type="submission" date="2021-12" db="EMBL/GenBank/DDBJ databases">
        <title>Prjna785345.</title>
        <authorList>
            <person name="Rujirawat T."/>
            <person name="Krajaejun T."/>
        </authorList>
    </citation>
    <scope>NUCLEOTIDE SEQUENCE</scope>
    <source>
        <strain evidence="2">Pi057C3</strain>
    </source>
</reference>
<proteinExistence type="predicted"/>
<name>A0AAD5LCC3_PYTIN</name>
<sequence length="147" mass="16740">MTAKYLVRVMLYSCSDLMASDFTVAGGKSDPYVVFSIGDDTQKSSRLNNNLNPQWSPPEKFEFVVSEWEHEFIVVRVFDHDHFSQDDLIGSAVIPLALYAGGRHDELYHYPLVLPDDVGPHGPRSEIYLQITLTTTDGRPVEYYYDC</sequence>
<dbReference type="SMART" id="SM00239">
    <property type="entry name" value="C2"/>
    <property type="match status" value="1"/>
</dbReference>
<dbReference type="PANTHER" id="PTHR45761">
    <property type="entry name" value="EXTENDED SYNAPTOTAGMIN-LIKE PROTEIN 2, ISOFORM C"/>
    <property type="match status" value="1"/>
</dbReference>
<keyword evidence="3" id="KW-1185">Reference proteome</keyword>
<evidence type="ECO:0000259" key="1">
    <source>
        <dbReference type="PROSITE" id="PS50004"/>
    </source>
</evidence>
<dbReference type="Proteomes" id="UP001209570">
    <property type="component" value="Unassembled WGS sequence"/>
</dbReference>
<gene>
    <name evidence="2" type="ORF">P43SY_002933</name>
</gene>
<dbReference type="SUPFAM" id="SSF49562">
    <property type="entry name" value="C2 domain (Calcium/lipid-binding domain, CaLB)"/>
    <property type="match status" value="1"/>
</dbReference>
<dbReference type="Gene3D" id="2.60.40.150">
    <property type="entry name" value="C2 domain"/>
    <property type="match status" value="1"/>
</dbReference>
<evidence type="ECO:0000313" key="2">
    <source>
        <dbReference type="EMBL" id="KAJ0393459.1"/>
    </source>
</evidence>
<protein>
    <recommendedName>
        <fullName evidence="1">C2 domain-containing protein</fullName>
    </recommendedName>
</protein>
<dbReference type="PROSITE" id="PS50004">
    <property type="entry name" value="C2"/>
    <property type="match status" value="1"/>
</dbReference>